<dbReference type="Pfam" id="PF06985">
    <property type="entry name" value="HET"/>
    <property type="match status" value="1"/>
</dbReference>
<reference evidence="2 3" key="1">
    <citation type="submission" date="2020-01" db="EMBL/GenBank/DDBJ databases">
        <authorList>
            <consortium name="DOE Joint Genome Institute"/>
            <person name="Haridas S."/>
            <person name="Albert R."/>
            <person name="Binder M."/>
            <person name="Bloem J."/>
            <person name="Labutti K."/>
            <person name="Salamov A."/>
            <person name="Andreopoulos B."/>
            <person name="Baker S.E."/>
            <person name="Barry K."/>
            <person name="Bills G."/>
            <person name="Bluhm B.H."/>
            <person name="Cannon C."/>
            <person name="Castanera R."/>
            <person name="Culley D.E."/>
            <person name="Daum C."/>
            <person name="Ezra D."/>
            <person name="Gonzalez J.B."/>
            <person name="Henrissat B."/>
            <person name="Kuo A."/>
            <person name="Liang C."/>
            <person name="Lipzen A."/>
            <person name="Lutzoni F."/>
            <person name="Magnuson J."/>
            <person name="Mondo S."/>
            <person name="Nolan M."/>
            <person name="Ohm R."/>
            <person name="Pangilinan J."/>
            <person name="Park H.-J.H."/>
            <person name="Ramirez L."/>
            <person name="Alfaro M."/>
            <person name="Sun H."/>
            <person name="Tritt A."/>
            <person name="Yoshinaga Y."/>
            <person name="Zwiers L.-H.L."/>
            <person name="Turgeon B.G."/>
            <person name="Goodwin S.B."/>
            <person name="Spatafora J.W."/>
            <person name="Crous P.W."/>
            <person name="Grigoriev I.V."/>
        </authorList>
    </citation>
    <scope>NUCLEOTIDE SEQUENCE [LARGE SCALE GENOMIC DNA]</scope>
    <source>
        <strain evidence="2 3">CBS 611.86</strain>
    </source>
</reference>
<feature type="non-terminal residue" evidence="2">
    <location>
        <position position="133"/>
    </location>
</feature>
<dbReference type="AlphaFoldDB" id="A0A7C8M7T1"/>
<dbReference type="Proteomes" id="UP000481861">
    <property type="component" value="Unassembled WGS sequence"/>
</dbReference>
<dbReference type="EMBL" id="JAADJZ010000015">
    <property type="protein sequence ID" value="KAF2869755.1"/>
    <property type="molecule type" value="Genomic_DNA"/>
</dbReference>
<gene>
    <name evidence="2" type="ORF">BDV95DRAFT_497085</name>
</gene>
<evidence type="ECO:0000313" key="3">
    <source>
        <dbReference type="Proteomes" id="UP000481861"/>
    </source>
</evidence>
<dbReference type="InterPro" id="IPR010730">
    <property type="entry name" value="HET"/>
</dbReference>
<evidence type="ECO:0000313" key="2">
    <source>
        <dbReference type="EMBL" id="KAF2869755.1"/>
    </source>
</evidence>
<accession>A0A7C8M7T1</accession>
<name>A0A7C8M7T1_9PLEO</name>
<evidence type="ECO:0000259" key="1">
    <source>
        <dbReference type="Pfam" id="PF06985"/>
    </source>
</evidence>
<keyword evidence="3" id="KW-1185">Reference proteome</keyword>
<feature type="domain" description="Heterokaryon incompatibility" evidence="1">
    <location>
        <begin position="49"/>
        <end position="133"/>
    </location>
</feature>
<dbReference type="OrthoDB" id="194358at2759"/>
<protein>
    <submittedName>
        <fullName evidence="2">Heterokaryon incompatibility protein-domain-containing protein</fullName>
    </submittedName>
</protein>
<dbReference type="PANTHER" id="PTHR24148:SF73">
    <property type="entry name" value="HET DOMAIN PROTEIN (AFU_ORTHOLOGUE AFUA_8G01020)"/>
    <property type="match status" value="1"/>
</dbReference>
<sequence>MGKQHPVHIKYPIDLKKNEIRLLEILPGLWSDIVQCEFRIVSLDDNPSYAALSYAWGDAPPEFDITINSYPIKIRPNLFAALRRFRAFSTQKYSVIWADAVCIDQAFTLERNHQVSMMGTIYSKCQEVLIWMG</sequence>
<organism evidence="2 3">
    <name type="scientific">Massariosphaeria phaeospora</name>
    <dbReference type="NCBI Taxonomy" id="100035"/>
    <lineage>
        <taxon>Eukaryota</taxon>
        <taxon>Fungi</taxon>
        <taxon>Dikarya</taxon>
        <taxon>Ascomycota</taxon>
        <taxon>Pezizomycotina</taxon>
        <taxon>Dothideomycetes</taxon>
        <taxon>Pleosporomycetidae</taxon>
        <taxon>Pleosporales</taxon>
        <taxon>Pleosporales incertae sedis</taxon>
        <taxon>Massariosphaeria</taxon>
    </lineage>
</organism>
<comment type="caution">
    <text evidence="2">The sequence shown here is derived from an EMBL/GenBank/DDBJ whole genome shotgun (WGS) entry which is preliminary data.</text>
</comment>
<dbReference type="InterPro" id="IPR052895">
    <property type="entry name" value="HetReg/Transcr_Mod"/>
</dbReference>
<proteinExistence type="predicted"/>
<dbReference type="PANTHER" id="PTHR24148">
    <property type="entry name" value="ANKYRIN REPEAT DOMAIN-CONTAINING PROTEIN 39 HOMOLOG-RELATED"/>
    <property type="match status" value="1"/>
</dbReference>